<reference evidence="1" key="1">
    <citation type="journal article" date="2015" name="Nature">
        <title>Complex archaea that bridge the gap between prokaryotes and eukaryotes.</title>
        <authorList>
            <person name="Spang A."/>
            <person name="Saw J.H."/>
            <person name="Jorgensen S.L."/>
            <person name="Zaremba-Niedzwiedzka K."/>
            <person name="Martijn J."/>
            <person name="Lind A.E."/>
            <person name="van Eijk R."/>
            <person name="Schleper C."/>
            <person name="Guy L."/>
            <person name="Ettema T.J."/>
        </authorList>
    </citation>
    <scope>NUCLEOTIDE SEQUENCE</scope>
</reference>
<comment type="caution">
    <text evidence="1">The sequence shown here is derived from an EMBL/GenBank/DDBJ whole genome shotgun (WGS) entry which is preliminary data.</text>
</comment>
<gene>
    <name evidence="1" type="ORF">LCGC14_1853550</name>
</gene>
<accession>A0A0F9J8T7</accession>
<dbReference type="EMBL" id="LAZR01018650">
    <property type="protein sequence ID" value="KKL95542.1"/>
    <property type="molecule type" value="Genomic_DNA"/>
</dbReference>
<sequence>MNKEEIDEILAMTSPLTPEELEKIDWEAHLLWHEEKGVQGVLIPQDQFLRLIASHKLLAKRGMT</sequence>
<organism evidence="1">
    <name type="scientific">marine sediment metagenome</name>
    <dbReference type="NCBI Taxonomy" id="412755"/>
    <lineage>
        <taxon>unclassified sequences</taxon>
        <taxon>metagenomes</taxon>
        <taxon>ecological metagenomes</taxon>
    </lineage>
</organism>
<name>A0A0F9J8T7_9ZZZZ</name>
<evidence type="ECO:0000313" key="1">
    <source>
        <dbReference type="EMBL" id="KKL95542.1"/>
    </source>
</evidence>
<dbReference type="AlphaFoldDB" id="A0A0F9J8T7"/>
<protein>
    <submittedName>
        <fullName evidence="1">Uncharacterized protein</fullName>
    </submittedName>
</protein>
<proteinExistence type="predicted"/>